<dbReference type="Proteomes" id="UP000030528">
    <property type="component" value="Unassembled WGS sequence"/>
</dbReference>
<evidence type="ECO:0000259" key="1">
    <source>
        <dbReference type="Pfam" id="PF14266"/>
    </source>
</evidence>
<dbReference type="InterPro" id="IPR025647">
    <property type="entry name" value="YceG_bac"/>
</dbReference>
<evidence type="ECO:0000313" key="3">
    <source>
        <dbReference type="Proteomes" id="UP000030528"/>
    </source>
</evidence>
<accession>A0A0A5GFB5</accession>
<reference evidence="2 3" key="1">
    <citation type="submission" date="2013-08" db="EMBL/GenBank/DDBJ databases">
        <authorList>
            <person name="Huang J."/>
            <person name="Wang G."/>
        </authorList>
    </citation>
    <scope>NUCLEOTIDE SEQUENCE [LARGE SCALE GENOMIC DNA]</scope>
    <source>
        <strain evidence="2 3">JSM 076056</strain>
    </source>
</reference>
<sequence length="546" mass="64363">MNPSIKQIAAVPLEDVREREWKELLQKPYTDRHEEQVREDTLYIGQLIISILGVYEDEDEYMNELYDLANDEDLKLEVLSETLDKQIENKAFQDLQEIWRINQQEQLSVNRLVAFLDGKQLLPKLSDSLMNRHIRIQLIEVLKQFQRVHEKGLQDGDFRRVLFDLVKFSLNHLEPWLESNSEEGLFPRVLWYGEATKSQSYFLYFLYLIGADLIFYHPNKEDIFSHVNLEVDYSLVETLPQQQEPTSFPTERKKRSATVAYKASQEMDRVLHHDNSMLYKPWQFRQYAPMSITMKTTYDEIFILGKEKAFVRPQFYVEDGVVHIPSLFAKVVGVSNNRDEYWSRMQQMADYNPSHVVNEFPFSEEVKGNYRFHYTHSLNTDGTLQAEKMMSGNFWRYKQLPNGLQTGIAKAIERMCSNPQLYPLPGESEEDVKIYLFQQATQLPTEFLQLLQKFDYAQEVPKLVLYNNELNGEMSRADAARLLLMNEVGVDLLLYNPSGHNDLESYLNEERFDTHMLEEMCFGLDYKESYGLKDRLRSKIKRFLGE</sequence>
<dbReference type="eggNOG" id="ENOG502Z9CR">
    <property type="taxonomic scope" value="Bacteria"/>
</dbReference>
<dbReference type="OrthoDB" id="2421008at2"/>
<keyword evidence="3" id="KW-1185">Reference proteome</keyword>
<feature type="domain" description="Putative component of 'biosynthetic module'" evidence="1">
    <location>
        <begin position="18"/>
        <end position="272"/>
    </location>
</feature>
<feature type="domain" description="Putative component of 'biosynthetic module'" evidence="1">
    <location>
        <begin position="295"/>
        <end position="513"/>
    </location>
</feature>
<evidence type="ECO:0000313" key="2">
    <source>
        <dbReference type="EMBL" id="KGX90694.1"/>
    </source>
</evidence>
<dbReference type="STRING" id="1385510.GCA_000425205_02868"/>
<dbReference type="AlphaFoldDB" id="A0A0A5GFB5"/>
<proteinExistence type="predicted"/>
<gene>
    <name evidence="2" type="ORF">N781_06400</name>
</gene>
<dbReference type="RefSeq" id="WP_036770317.1">
    <property type="nucleotide sequence ID" value="NZ_AULI01000013.1"/>
</dbReference>
<dbReference type="EMBL" id="AVPE01000013">
    <property type="protein sequence ID" value="KGX90694.1"/>
    <property type="molecule type" value="Genomic_DNA"/>
</dbReference>
<comment type="caution">
    <text evidence="2">The sequence shown here is derived from an EMBL/GenBank/DDBJ whole genome shotgun (WGS) entry which is preliminary data.</text>
</comment>
<organism evidence="2 3">
    <name type="scientific">Pontibacillus halophilus JSM 076056 = DSM 19796</name>
    <dbReference type="NCBI Taxonomy" id="1385510"/>
    <lineage>
        <taxon>Bacteria</taxon>
        <taxon>Bacillati</taxon>
        <taxon>Bacillota</taxon>
        <taxon>Bacilli</taxon>
        <taxon>Bacillales</taxon>
        <taxon>Bacillaceae</taxon>
        <taxon>Pontibacillus</taxon>
    </lineage>
</organism>
<name>A0A0A5GFB5_9BACI</name>
<protein>
    <recommendedName>
        <fullName evidence="1">Putative component of 'biosynthetic module' domain-containing protein</fullName>
    </recommendedName>
</protein>
<dbReference type="Pfam" id="PF14266">
    <property type="entry name" value="YceG_bac"/>
    <property type="match status" value="2"/>
</dbReference>